<dbReference type="EMBL" id="VUOB01000093">
    <property type="protein sequence ID" value="KAA2250127.1"/>
    <property type="molecule type" value="Genomic_DNA"/>
</dbReference>
<proteinExistence type="predicted"/>
<name>A0A5B2WJ82_9PSEU</name>
<dbReference type="AlphaFoldDB" id="A0A5B2WJ82"/>
<dbReference type="RefSeq" id="WP_149854945.1">
    <property type="nucleotide sequence ID" value="NZ_VUOB01000093.1"/>
</dbReference>
<keyword evidence="1" id="KW-0472">Membrane</keyword>
<feature type="transmembrane region" description="Helical" evidence="1">
    <location>
        <begin position="66"/>
        <end position="86"/>
    </location>
</feature>
<gene>
    <name evidence="2" type="ORF">F0L68_38960</name>
</gene>
<dbReference type="Proteomes" id="UP000323454">
    <property type="component" value="Unassembled WGS sequence"/>
</dbReference>
<organism evidence="2 3">
    <name type="scientific">Solihabitans fulvus</name>
    <dbReference type="NCBI Taxonomy" id="1892852"/>
    <lineage>
        <taxon>Bacteria</taxon>
        <taxon>Bacillati</taxon>
        <taxon>Actinomycetota</taxon>
        <taxon>Actinomycetes</taxon>
        <taxon>Pseudonocardiales</taxon>
        <taxon>Pseudonocardiaceae</taxon>
        <taxon>Solihabitans</taxon>
    </lineage>
</organism>
<feature type="transmembrane region" description="Helical" evidence="1">
    <location>
        <begin position="98"/>
        <end position="119"/>
    </location>
</feature>
<evidence type="ECO:0000256" key="1">
    <source>
        <dbReference type="SAM" id="Phobius"/>
    </source>
</evidence>
<reference evidence="2 3" key="1">
    <citation type="submission" date="2019-09" db="EMBL/GenBank/DDBJ databases">
        <title>Goodfellowia gen. nov., a new genus of the Pseudonocardineae related to Actinoalloteichus, containing Goodfellowia coeruleoviolacea gen. nov., comb. nov. gen. nov., comb. nov.</title>
        <authorList>
            <person name="Labeda D."/>
        </authorList>
    </citation>
    <scope>NUCLEOTIDE SEQUENCE [LARGE SCALE GENOMIC DNA]</scope>
    <source>
        <strain evidence="2 3">AN110305</strain>
    </source>
</reference>
<keyword evidence="1" id="KW-1133">Transmembrane helix</keyword>
<keyword evidence="3" id="KW-1185">Reference proteome</keyword>
<dbReference type="OrthoDB" id="3218431at2"/>
<evidence type="ECO:0008006" key="4">
    <source>
        <dbReference type="Google" id="ProtNLM"/>
    </source>
</evidence>
<keyword evidence="1" id="KW-0812">Transmembrane</keyword>
<comment type="caution">
    <text evidence="2">The sequence shown here is derived from an EMBL/GenBank/DDBJ whole genome shotgun (WGS) entry which is preliminary data.</text>
</comment>
<accession>A0A5B2WJ82</accession>
<protein>
    <recommendedName>
        <fullName evidence="4">DUF4345 domain-containing protein</fullName>
    </recommendedName>
</protein>
<evidence type="ECO:0000313" key="3">
    <source>
        <dbReference type="Proteomes" id="UP000323454"/>
    </source>
</evidence>
<sequence>MIVVRLAAAACLAVSGYVHADLYVHGYRGIPGVGPAFLVQAAASFALAALLLAGGAGILRLMGVGLAASSLVGFVLSRTVGVFGFVERGFQPAPQAVVSVLVEVAVLGLLVPSGVVGVLRWRAGRAVRAAG</sequence>
<evidence type="ECO:0000313" key="2">
    <source>
        <dbReference type="EMBL" id="KAA2250127.1"/>
    </source>
</evidence>
<reference evidence="2 3" key="2">
    <citation type="submission" date="2019-09" db="EMBL/GenBank/DDBJ databases">
        <authorList>
            <person name="Jin C."/>
        </authorList>
    </citation>
    <scope>NUCLEOTIDE SEQUENCE [LARGE SCALE GENOMIC DNA]</scope>
    <source>
        <strain evidence="2 3">AN110305</strain>
    </source>
</reference>
<feature type="transmembrane region" description="Helical" evidence="1">
    <location>
        <begin position="36"/>
        <end position="59"/>
    </location>
</feature>